<sequence length="512" mass="54282">MTSPDGASADPKRETVGGWLGSGGPLSILGQLGQALIMKPLDAFLSGLLGAPAGSFDTVEELVFNLIPAVVRKVFRDLISIIGGIPIVGDAVEAALGGWLRDTKSQATFANNTAAAARTVAVQTVFNLTTNRPLYHGLDPTAESSYTFEGLAVSTGGSQSTQTITNTIARISKIRVGQDQIRNTISFAALKSGTPQLYVDLYRWDAEASEWHKVYSSPDLAPLVSSTLNRVTVAFSEEGYPMAAGEQFALQWRQSGSGTVSLASKTFPILPAPGFSPGAIGGSRNPTSDPAPSVISYSTMESYNDGNTPWFELGSDIGQLSMPRFYSVNFDNASWQNWVRNSVSGNSLTINSGEVQFSGTSDGLQTATYGSPTLTSRARVQVDVLSSSASPSYLLVCRDNTAGTAGAPFLRVSSTRVEIGVGAVEYVTINPGSSDWRTGPGTYRFSCDPVTDTTARLFAEKWDGSNWVVVLDTVSPVAVITTGTANRFGGIGIQRALFTNGSPLDNFILEDW</sequence>
<proteinExistence type="predicted"/>
<evidence type="ECO:0000313" key="1">
    <source>
        <dbReference type="EMBL" id="AWY06526.1"/>
    </source>
</evidence>
<protein>
    <submittedName>
        <fullName evidence="1">Minor tail protein</fullName>
    </submittedName>
</protein>
<dbReference type="RefSeq" id="YP_009803081.1">
    <property type="nucleotide sequence ID" value="NC_047991.1"/>
</dbReference>
<keyword evidence="2" id="KW-1185">Reference proteome</keyword>
<organism evidence="1 2">
    <name type="scientific">Gordonia phage Trine</name>
    <dbReference type="NCBI Taxonomy" id="2201431"/>
    <lineage>
        <taxon>Viruses</taxon>
        <taxon>Duplodnaviria</taxon>
        <taxon>Heunggongvirae</taxon>
        <taxon>Uroviricota</taxon>
        <taxon>Caudoviricetes</taxon>
        <taxon>Trinevirus</taxon>
        <taxon>Trinevirus trine</taxon>
    </lineage>
</organism>
<dbReference type="GeneID" id="54993640"/>
<name>A0A2Z4Q8V8_9CAUD</name>
<reference evidence="2" key="1">
    <citation type="submission" date="2018-04" db="EMBL/GenBank/DDBJ databases">
        <authorList>
            <person name="Go L.Y."/>
            <person name="Mitchell J.A."/>
        </authorList>
    </citation>
    <scope>NUCLEOTIDE SEQUENCE [LARGE SCALE GENOMIC DNA]</scope>
</reference>
<dbReference type="Proteomes" id="UP000250672">
    <property type="component" value="Genome"/>
</dbReference>
<dbReference type="EMBL" id="MH271318">
    <property type="protein sequence ID" value="AWY06526.1"/>
    <property type="molecule type" value="Genomic_DNA"/>
</dbReference>
<gene>
    <name evidence="1" type="primary">24</name>
    <name evidence="1" type="ORF">PBI_TRINE_24</name>
</gene>
<accession>A0A2Z4Q8V8</accession>
<evidence type="ECO:0000313" key="2">
    <source>
        <dbReference type="Proteomes" id="UP000250672"/>
    </source>
</evidence>
<dbReference type="KEGG" id="vg:54993640"/>